<reference evidence="2" key="1">
    <citation type="submission" date="2018-11" db="EMBL/GenBank/DDBJ databases">
        <authorList>
            <person name="Alioto T."/>
            <person name="Alioto T."/>
        </authorList>
    </citation>
    <scope>NUCLEOTIDE SEQUENCE</scope>
</reference>
<dbReference type="AlphaFoldDB" id="A0A8B6GXA1"/>
<name>A0A8B6GXA1_MYTGA</name>
<comment type="caution">
    <text evidence="2">The sequence shown here is derived from an EMBL/GenBank/DDBJ whole genome shotgun (WGS) entry which is preliminary data.</text>
</comment>
<dbReference type="OrthoDB" id="10466599at2759"/>
<protein>
    <recommendedName>
        <fullName evidence="4">Amine oxidase domain-containing protein</fullName>
    </recommendedName>
</protein>
<evidence type="ECO:0000313" key="3">
    <source>
        <dbReference type="Proteomes" id="UP000596742"/>
    </source>
</evidence>
<dbReference type="Proteomes" id="UP000596742">
    <property type="component" value="Unassembled WGS sequence"/>
</dbReference>
<feature type="region of interest" description="Disordered" evidence="1">
    <location>
        <begin position="219"/>
        <end position="290"/>
    </location>
</feature>
<dbReference type="Gene3D" id="3.50.50.60">
    <property type="entry name" value="FAD/NAD(P)-binding domain"/>
    <property type="match status" value="1"/>
</dbReference>
<dbReference type="InterPro" id="IPR036188">
    <property type="entry name" value="FAD/NAD-bd_sf"/>
</dbReference>
<dbReference type="PANTHER" id="PTHR10742:SF410">
    <property type="entry name" value="LYSINE-SPECIFIC HISTONE DEMETHYLASE 2"/>
    <property type="match status" value="1"/>
</dbReference>
<dbReference type="SUPFAM" id="SSF51905">
    <property type="entry name" value="FAD/NAD(P)-binding domain"/>
    <property type="match status" value="1"/>
</dbReference>
<keyword evidence="3" id="KW-1185">Reference proteome</keyword>
<dbReference type="InterPro" id="IPR050281">
    <property type="entry name" value="Flavin_monoamine_oxidase"/>
</dbReference>
<dbReference type="GO" id="GO:0016491">
    <property type="term" value="F:oxidoreductase activity"/>
    <property type="evidence" value="ECO:0007669"/>
    <property type="project" value="TreeGrafter"/>
</dbReference>
<proteinExistence type="predicted"/>
<accession>A0A8B6GXA1</accession>
<dbReference type="PANTHER" id="PTHR10742">
    <property type="entry name" value="FLAVIN MONOAMINE OXIDASE"/>
    <property type="match status" value="1"/>
</dbReference>
<organism evidence="2 3">
    <name type="scientific">Mytilus galloprovincialis</name>
    <name type="common">Mediterranean mussel</name>
    <dbReference type="NCBI Taxonomy" id="29158"/>
    <lineage>
        <taxon>Eukaryota</taxon>
        <taxon>Metazoa</taxon>
        <taxon>Spiralia</taxon>
        <taxon>Lophotrochozoa</taxon>
        <taxon>Mollusca</taxon>
        <taxon>Bivalvia</taxon>
        <taxon>Autobranchia</taxon>
        <taxon>Pteriomorphia</taxon>
        <taxon>Mytilida</taxon>
        <taxon>Mytiloidea</taxon>
        <taxon>Mytilidae</taxon>
        <taxon>Mytilinae</taxon>
        <taxon>Mytilus</taxon>
    </lineage>
</organism>
<evidence type="ECO:0008006" key="4">
    <source>
        <dbReference type="Google" id="ProtNLM"/>
    </source>
</evidence>
<evidence type="ECO:0000256" key="1">
    <source>
        <dbReference type="SAM" id="MobiDB-lite"/>
    </source>
</evidence>
<gene>
    <name evidence="2" type="ORF">MGAL_10B033657</name>
</gene>
<dbReference type="EMBL" id="UYJE01009111">
    <property type="protein sequence ID" value="VDI70149.1"/>
    <property type="molecule type" value="Genomic_DNA"/>
</dbReference>
<dbReference type="Pfam" id="PF13450">
    <property type="entry name" value="NAD_binding_8"/>
    <property type="match status" value="1"/>
</dbReference>
<evidence type="ECO:0000313" key="2">
    <source>
        <dbReference type="EMBL" id="VDI70149.1"/>
    </source>
</evidence>
<sequence>MKTLSLRTLFLQLVIIILIFQPIALGYTKRNLKNVSVRGRKNLIIDESIDLAQCDDIAIIGAGIAGTYAAWRLRHQNKRISIYEFSDRVGGRMFTVQFPDIPDVNVELGGMRYYREECYEIDEAQIRHVVDLRVDDVFICNQCVITLKAVFTCETKLKNLLNNIKKSASPQFIEFANKFQTVVDQDEDEYPAINTIEKCPSTTEKCPTTTKKRALHAITPSKSGCTPRGKRNRFSTPSKGARRRQLKFQTPKPPQTPKSSQTPSSCRKLTETSNLQSPGPKVKVTRNTKL</sequence>